<dbReference type="CDD" id="cd09736">
    <property type="entry name" value="Csy2_I-F"/>
    <property type="match status" value="1"/>
</dbReference>
<dbReference type="InterPro" id="IPR013398">
    <property type="entry name" value="CRISPR-assoc_prot_Csy2"/>
</dbReference>
<dbReference type="RefSeq" id="WP_086621736.1">
    <property type="nucleotide sequence ID" value="NZ_CP021323.1"/>
</dbReference>
<dbReference type="NCBIfam" id="TIGR02565">
    <property type="entry name" value="cas_Csy2"/>
    <property type="match status" value="1"/>
</dbReference>
<evidence type="ECO:0000313" key="2">
    <source>
        <dbReference type="Proteomes" id="UP000250025"/>
    </source>
</evidence>
<protein>
    <submittedName>
        <fullName evidence="1">Type I-F CRISPR-associated protein Csy2</fullName>
    </submittedName>
</protein>
<keyword evidence="2" id="KW-1185">Reference proteome</keyword>
<reference evidence="1 2" key="1">
    <citation type="journal article" date="2017" name="Int. J. Syst. Evol. Microbiol.">
        <title>Kushneria konosiri sp. nov., isolated from the Korean salt-fermented seafood Daemi-jeot.</title>
        <authorList>
            <person name="Yun J.H."/>
            <person name="Park S.K."/>
            <person name="Lee J.Y."/>
            <person name="Jung M.J."/>
            <person name="Bae J.W."/>
        </authorList>
    </citation>
    <scope>NUCLEOTIDE SEQUENCE [LARGE SCALE GENOMIC DNA]</scope>
    <source>
        <strain evidence="1 2">X49</strain>
    </source>
</reference>
<dbReference type="AlphaFoldDB" id="A0A2Z2H6P8"/>
<sequence length="330" mass="37207">MTEPIQHLLILPRLRIQNANAISSAMTWGFPAMSAFMGAIHALERHLPEDIKLLFEGIGVVCHHIEPQVIEGGFTRAFHLTRNPVDKSGNTAAIVEEGRAHLEVSLLIGVESDGDDLASIERRLDIARRLFEQVQGMRIAGGSVMPPLSDSTRQRPELITFDADEEKRARQWRRLKRRLLPGFALVLRDDYLTEHTETLKATNDSATALDAWLDLCRLNHECRIETQQDSNGQDKDVATWGIRRPYPGWLVPIPVGYGAISELFDPGDVANARDPSVPFQFVESLYSIGEWVSPHRLRSADALLWFVNNDLERGVYRLTNDYVLTHADND</sequence>
<name>A0A2Z2H6P8_9GAMM</name>
<accession>A0A2Z2H6P8</accession>
<evidence type="ECO:0000313" key="1">
    <source>
        <dbReference type="EMBL" id="ARS52978.1"/>
    </source>
</evidence>
<organism evidence="1 2">
    <name type="scientific">Kushneria konosiri</name>
    <dbReference type="NCBI Taxonomy" id="698828"/>
    <lineage>
        <taxon>Bacteria</taxon>
        <taxon>Pseudomonadati</taxon>
        <taxon>Pseudomonadota</taxon>
        <taxon>Gammaproteobacteria</taxon>
        <taxon>Oceanospirillales</taxon>
        <taxon>Halomonadaceae</taxon>
        <taxon>Kushneria</taxon>
    </lineage>
</organism>
<proteinExistence type="predicted"/>
<dbReference type="KEGG" id="kus:B9G99_08865"/>
<dbReference type="OrthoDB" id="1550641at2"/>
<gene>
    <name evidence="1" type="ORF">B9G99_08865</name>
</gene>
<dbReference type="Proteomes" id="UP000250025">
    <property type="component" value="Chromosome"/>
</dbReference>
<dbReference type="Pfam" id="PF09614">
    <property type="entry name" value="Cas_Csy2"/>
    <property type="match status" value="1"/>
</dbReference>
<dbReference type="EMBL" id="CP021323">
    <property type="protein sequence ID" value="ARS52978.1"/>
    <property type="molecule type" value="Genomic_DNA"/>
</dbReference>